<organism evidence="1 2">
    <name type="scientific">Ramlibacter alkalitolerans</name>
    <dbReference type="NCBI Taxonomy" id="2039631"/>
    <lineage>
        <taxon>Bacteria</taxon>
        <taxon>Pseudomonadati</taxon>
        <taxon>Pseudomonadota</taxon>
        <taxon>Betaproteobacteria</taxon>
        <taxon>Burkholderiales</taxon>
        <taxon>Comamonadaceae</taxon>
        <taxon>Ramlibacter</taxon>
    </lineage>
</organism>
<evidence type="ECO:0008006" key="3">
    <source>
        <dbReference type="Google" id="ProtNLM"/>
    </source>
</evidence>
<name>A0ABS1JMF1_9BURK</name>
<keyword evidence="2" id="KW-1185">Reference proteome</keyword>
<dbReference type="EMBL" id="JAEQND010000005">
    <property type="protein sequence ID" value="MBL0425413.1"/>
    <property type="molecule type" value="Genomic_DNA"/>
</dbReference>
<reference evidence="1 2" key="1">
    <citation type="journal article" date="2017" name="Int. J. Syst. Evol. Microbiol.">
        <title>Ramlibacter alkalitolerans sp. nov., alkali-tolerant bacterium isolated from soil of ginseng.</title>
        <authorList>
            <person name="Lee D.H."/>
            <person name="Cha C.J."/>
        </authorList>
    </citation>
    <scope>NUCLEOTIDE SEQUENCE [LARGE SCALE GENOMIC DNA]</scope>
    <source>
        <strain evidence="1 2">KACC 19305</strain>
    </source>
</reference>
<accession>A0ABS1JMF1</accession>
<evidence type="ECO:0000313" key="1">
    <source>
        <dbReference type="EMBL" id="MBL0425413.1"/>
    </source>
</evidence>
<proteinExistence type="predicted"/>
<evidence type="ECO:0000313" key="2">
    <source>
        <dbReference type="Proteomes" id="UP000622707"/>
    </source>
</evidence>
<dbReference type="RefSeq" id="WP_201688990.1">
    <property type="nucleotide sequence ID" value="NZ_JAEQND010000005.1"/>
</dbReference>
<gene>
    <name evidence="1" type="ORF">JI746_09845</name>
</gene>
<protein>
    <recommendedName>
        <fullName evidence="3">FCP1 homology domain-containing protein</fullName>
    </recommendedName>
</protein>
<dbReference type="Pfam" id="PF18143">
    <property type="entry name" value="HAD_SAK_2"/>
    <property type="match status" value="1"/>
</dbReference>
<dbReference type="Proteomes" id="UP000622707">
    <property type="component" value="Unassembled WGS sequence"/>
</dbReference>
<sequence length="145" mass="16359">MRVLFLDFDGVLSRAGTEDEQVQYFVWLPLLAQLLAPWPDVFVAVHSTWRYTHTPAELRDLLGPLGERFIGCVPRGQRAESIRWFVHANPRIHSYLVLDDAPGEFPSDMGERLVVCQPHVDVSDPEVQARISAWLATPQPSVAAK</sequence>
<comment type="caution">
    <text evidence="1">The sequence shown here is derived from an EMBL/GenBank/DDBJ whole genome shotgun (WGS) entry which is preliminary data.</text>
</comment>